<dbReference type="GO" id="GO:0005829">
    <property type="term" value="C:cytosol"/>
    <property type="evidence" value="ECO:0007669"/>
    <property type="project" value="TreeGrafter"/>
</dbReference>
<dbReference type="PANTHER" id="PTHR33175:SF3">
    <property type="entry name" value="DNA-BINDING PROTEIN HU-BETA"/>
    <property type="match status" value="1"/>
</dbReference>
<sequence>MSIGKKDLVKRVTQKVDSKQKDVEEIIDATLEEIYQSLKQRESVNIRNFGTFYVKQHRDSVAFKFNPSQKLRMMFGWSSTYKGNI</sequence>
<dbReference type="Gene3D" id="4.10.520.10">
    <property type="entry name" value="IHF-like DNA-binding proteins"/>
    <property type="match status" value="1"/>
</dbReference>
<protein>
    <recommendedName>
        <fullName evidence="6">DNA-binding protein HU</fullName>
    </recommendedName>
</protein>
<name>A0A563VV11_9CYAN</name>
<gene>
    <name evidence="4" type="ORF">H1P_320043</name>
</gene>
<proteinExistence type="inferred from homology"/>
<evidence type="ECO:0000313" key="5">
    <source>
        <dbReference type="Proteomes" id="UP000320055"/>
    </source>
</evidence>
<evidence type="ECO:0000256" key="2">
    <source>
        <dbReference type="ARBA" id="ARBA00023125"/>
    </source>
</evidence>
<dbReference type="SMART" id="SM00411">
    <property type="entry name" value="BHL"/>
    <property type="match status" value="1"/>
</dbReference>
<dbReference type="SUPFAM" id="SSF47729">
    <property type="entry name" value="IHF-like DNA-binding proteins"/>
    <property type="match status" value="1"/>
</dbReference>
<keyword evidence="5" id="KW-1185">Reference proteome</keyword>
<dbReference type="GO" id="GO:0030261">
    <property type="term" value="P:chromosome condensation"/>
    <property type="evidence" value="ECO:0007669"/>
    <property type="project" value="UniProtKB-KW"/>
</dbReference>
<dbReference type="OrthoDB" id="9804203at2"/>
<dbReference type="PANTHER" id="PTHR33175">
    <property type="entry name" value="DNA-BINDING PROTEIN HU"/>
    <property type="match status" value="1"/>
</dbReference>
<dbReference type="Pfam" id="PF00216">
    <property type="entry name" value="Bac_DNA_binding"/>
    <property type="match status" value="1"/>
</dbReference>
<keyword evidence="2" id="KW-0238">DNA-binding</keyword>
<evidence type="ECO:0000313" key="4">
    <source>
        <dbReference type="EMBL" id="VEP15272.1"/>
    </source>
</evidence>
<evidence type="ECO:0000256" key="3">
    <source>
        <dbReference type="RuleBase" id="RU003939"/>
    </source>
</evidence>
<dbReference type="InterPro" id="IPR000119">
    <property type="entry name" value="Hist_DNA-bd"/>
</dbReference>
<dbReference type="Proteomes" id="UP000320055">
    <property type="component" value="Unassembled WGS sequence"/>
</dbReference>
<organism evidence="4 5">
    <name type="scientific">Hyella patelloides LEGE 07179</name>
    <dbReference type="NCBI Taxonomy" id="945734"/>
    <lineage>
        <taxon>Bacteria</taxon>
        <taxon>Bacillati</taxon>
        <taxon>Cyanobacteriota</taxon>
        <taxon>Cyanophyceae</taxon>
        <taxon>Pleurocapsales</taxon>
        <taxon>Hyellaceae</taxon>
        <taxon>Hyella</taxon>
    </lineage>
</organism>
<dbReference type="GO" id="GO:0030527">
    <property type="term" value="F:structural constituent of chromatin"/>
    <property type="evidence" value="ECO:0007669"/>
    <property type="project" value="InterPro"/>
</dbReference>
<accession>A0A563VV11</accession>
<dbReference type="AlphaFoldDB" id="A0A563VV11"/>
<dbReference type="RefSeq" id="WP_144865403.1">
    <property type="nucleotide sequence ID" value="NZ_LR213792.1"/>
</dbReference>
<dbReference type="InterPro" id="IPR010992">
    <property type="entry name" value="IHF-like_DNA-bd_dom_sf"/>
</dbReference>
<reference evidence="4 5" key="1">
    <citation type="submission" date="2019-01" db="EMBL/GenBank/DDBJ databases">
        <authorList>
            <person name="Brito A."/>
        </authorList>
    </citation>
    <scope>NUCLEOTIDE SEQUENCE [LARGE SCALE GENOMIC DNA]</scope>
    <source>
        <strain evidence="4">1</strain>
    </source>
</reference>
<evidence type="ECO:0000256" key="1">
    <source>
        <dbReference type="ARBA" id="ARBA00023067"/>
    </source>
</evidence>
<dbReference type="EMBL" id="CAACVJ010000246">
    <property type="protein sequence ID" value="VEP15272.1"/>
    <property type="molecule type" value="Genomic_DNA"/>
</dbReference>
<comment type="similarity">
    <text evidence="3">Belongs to the bacterial histone-like protein family.</text>
</comment>
<evidence type="ECO:0008006" key="6">
    <source>
        <dbReference type="Google" id="ProtNLM"/>
    </source>
</evidence>
<keyword evidence="1" id="KW-0226">DNA condensation</keyword>
<dbReference type="GO" id="GO:0003677">
    <property type="term" value="F:DNA binding"/>
    <property type="evidence" value="ECO:0007669"/>
    <property type="project" value="UniProtKB-KW"/>
</dbReference>